<keyword evidence="1" id="KW-0732">Signal</keyword>
<feature type="chain" id="PRO_5040366193" evidence="1">
    <location>
        <begin position="20"/>
        <end position="112"/>
    </location>
</feature>
<reference evidence="2" key="1">
    <citation type="submission" date="2021-12" db="EMBL/GenBank/DDBJ databases">
        <title>Curvularia clavata genome.</title>
        <authorList>
            <person name="Cao Y."/>
        </authorList>
    </citation>
    <scope>NUCLEOTIDE SEQUENCE</scope>
    <source>
        <strain evidence="2">Yc1106</strain>
    </source>
</reference>
<sequence>MQLQTLFLAGLALATGATADRLLTTTAFPLIGACNSRGEWQASNGNVFYNVDANEGCRNPGVPYVYNLCMDWGKGRAHWNVDNQPNKKCFLEQGSDFDVGPCAGSGLSCSRQ</sequence>
<keyword evidence="3" id="KW-1185">Reference proteome</keyword>
<dbReference type="EMBL" id="CP089274">
    <property type="protein sequence ID" value="USP74364.1"/>
    <property type="molecule type" value="Genomic_DNA"/>
</dbReference>
<dbReference type="OrthoDB" id="4860686at2759"/>
<accession>A0A9Q9DQ72</accession>
<protein>
    <submittedName>
        <fullName evidence="2">Uncharacterized protein</fullName>
    </submittedName>
</protein>
<evidence type="ECO:0000313" key="3">
    <source>
        <dbReference type="Proteomes" id="UP001056012"/>
    </source>
</evidence>
<organism evidence="2 3">
    <name type="scientific">Curvularia clavata</name>
    <dbReference type="NCBI Taxonomy" id="95742"/>
    <lineage>
        <taxon>Eukaryota</taxon>
        <taxon>Fungi</taxon>
        <taxon>Dikarya</taxon>
        <taxon>Ascomycota</taxon>
        <taxon>Pezizomycotina</taxon>
        <taxon>Dothideomycetes</taxon>
        <taxon>Pleosporomycetidae</taxon>
        <taxon>Pleosporales</taxon>
        <taxon>Pleosporineae</taxon>
        <taxon>Pleosporaceae</taxon>
        <taxon>Curvularia</taxon>
    </lineage>
</organism>
<evidence type="ECO:0000313" key="2">
    <source>
        <dbReference type="EMBL" id="USP74364.1"/>
    </source>
</evidence>
<dbReference type="Proteomes" id="UP001056012">
    <property type="component" value="Chromosome 1"/>
</dbReference>
<evidence type="ECO:0000256" key="1">
    <source>
        <dbReference type="SAM" id="SignalP"/>
    </source>
</evidence>
<gene>
    <name evidence="2" type="ORF">yc1106_01638</name>
</gene>
<feature type="signal peptide" evidence="1">
    <location>
        <begin position="1"/>
        <end position="19"/>
    </location>
</feature>
<dbReference type="VEuPathDB" id="FungiDB:yc1106_01638"/>
<name>A0A9Q9DQ72_CURCL</name>
<proteinExistence type="predicted"/>
<dbReference type="AlphaFoldDB" id="A0A9Q9DQ72"/>